<feature type="compositionally biased region" description="Basic residues" evidence="9">
    <location>
        <begin position="503"/>
        <end position="516"/>
    </location>
</feature>
<feature type="region of interest" description="Disordered" evidence="9">
    <location>
        <begin position="373"/>
        <end position="409"/>
    </location>
</feature>
<evidence type="ECO:0000256" key="10">
    <source>
        <dbReference type="SAM" id="Phobius"/>
    </source>
</evidence>
<keyword evidence="2" id="KW-0723">Serine/threonine-protein kinase</keyword>
<accession>A0A543PKC6</accession>
<evidence type="ECO:0000256" key="9">
    <source>
        <dbReference type="SAM" id="MobiDB-lite"/>
    </source>
</evidence>
<dbReference type="FunFam" id="3.30.200.20:FF:000035">
    <property type="entry name" value="Serine/threonine protein kinase Stk1"/>
    <property type="match status" value="1"/>
</dbReference>
<dbReference type="Pfam" id="PF00069">
    <property type="entry name" value="Pkinase"/>
    <property type="match status" value="1"/>
</dbReference>
<evidence type="ECO:0000256" key="1">
    <source>
        <dbReference type="ARBA" id="ARBA00012513"/>
    </source>
</evidence>
<dbReference type="EC" id="2.7.11.1" evidence="1"/>
<feature type="compositionally biased region" description="Low complexity" evidence="9">
    <location>
        <begin position="438"/>
        <end position="492"/>
    </location>
</feature>
<organism evidence="12 13">
    <name type="scientific">Humibacillus xanthopallidus</name>
    <dbReference type="NCBI Taxonomy" id="412689"/>
    <lineage>
        <taxon>Bacteria</taxon>
        <taxon>Bacillati</taxon>
        <taxon>Actinomycetota</taxon>
        <taxon>Actinomycetes</taxon>
        <taxon>Micrococcales</taxon>
        <taxon>Intrasporangiaceae</taxon>
        <taxon>Humibacillus</taxon>
    </lineage>
</organism>
<comment type="caution">
    <text evidence="12">The sequence shown here is derived from an EMBL/GenBank/DDBJ whole genome shotgun (WGS) entry which is preliminary data.</text>
</comment>
<dbReference type="CDD" id="cd14014">
    <property type="entry name" value="STKc_PknB_like"/>
    <property type="match status" value="1"/>
</dbReference>
<protein>
    <recommendedName>
        <fullName evidence="1">non-specific serine/threonine protein kinase</fullName>
        <ecNumber evidence="1">2.7.11.1</ecNumber>
    </recommendedName>
</protein>
<reference evidence="12 13" key="1">
    <citation type="submission" date="2019-06" db="EMBL/GenBank/DDBJ databases">
        <title>Sequencing the genomes of 1000 actinobacteria strains.</title>
        <authorList>
            <person name="Klenk H.-P."/>
        </authorList>
    </citation>
    <scope>NUCLEOTIDE SEQUENCE [LARGE SCALE GENOMIC DNA]</scope>
    <source>
        <strain evidence="12 13">DSM 21776</strain>
    </source>
</reference>
<dbReference type="Proteomes" id="UP000320085">
    <property type="component" value="Unassembled WGS sequence"/>
</dbReference>
<evidence type="ECO:0000256" key="4">
    <source>
        <dbReference type="ARBA" id="ARBA00022741"/>
    </source>
</evidence>
<evidence type="ECO:0000256" key="3">
    <source>
        <dbReference type="ARBA" id="ARBA00022679"/>
    </source>
</evidence>
<keyword evidence="10" id="KW-0812">Transmembrane</keyword>
<evidence type="ECO:0000256" key="6">
    <source>
        <dbReference type="ARBA" id="ARBA00022840"/>
    </source>
</evidence>
<dbReference type="RefSeq" id="WP_344251796.1">
    <property type="nucleotide sequence ID" value="NZ_BAAAQC010000010.1"/>
</dbReference>
<dbReference type="InterPro" id="IPR000719">
    <property type="entry name" value="Prot_kinase_dom"/>
</dbReference>
<dbReference type="SUPFAM" id="SSF56112">
    <property type="entry name" value="Protein kinase-like (PK-like)"/>
    <property type="match status" value="1"/>
</dbReference>
<evidence type="ECO:0000256" key="7">
    <source>
        <dbReference type="ARBA" id="ARBA00047899"/>
    </source>
</evidence>
<evidence type="ECO:0000256" key="2">
    <source>
        <dbReference type="ARBA" id="ARBA00022527"/>
    </source>
</evidence>
<dbReference type="PROSITE" id="PS50011">
    <property type="entry name" value="PROTEIN_KINASE_DOM"/>
    <property type="match status" value="1"/>
</dbReference>
<keyword evidence="3" id="KW-0808">Transferase</keyword>
<comment type="catalytic activity">
    <reaction evidence="7">
        <text>L-threonyl-[protein] + ATP = O-phospho-L-threonyl-[protein] + ADP + H(+)</text>
        <dbReference type="Rhea" id="RHEA:46608"/>
        <dbReference type="Rhea" id="RHEA-COMP:11060"/>
        <dbReference type="Rhea" id="RHEA-COMP:11605"/>
        <dbReference type="ChEBI" id="CHEBI:15378"/>
        <dbReference type="ChEBI" id="CHEBI:30013"/>
        <dbReference type="ChEBI" id="CHEBI:30616"/>
        <dbReference type="ChEBI" id="CHEBI:61977"/>
        <dbReference type="ChEBI" id="CHEBI:456216"/>
        <dbReference type="EC" id="2.7.11.1"/>
    </reaction>
</comment>
<dbReference type="Gene3D" id="1.10.510.10">
    <property type="entry name" value="Transferase(Phosphotransferase) domain 1"/>
    <property type="match status" value="1"/>
</dbReference>
<evidence type="ECO:0000313" key="13">
    <source>
        <dbReference type="Proteomes" id="UP000320085"/>
    </source>
</evidence>
<dbReference type="GO" id="GO:0045717">
    <property type="term" value="P:negative regulation of fatty acid biosynthetic process"/>
    <property type="evidence" value="ECO:0007669"/>
    <property type="project" value="UniProtKB-ARBA"/>
</dbReference>
<dbReference type="PANTHER" id="PTHR43289">
    <property type="entry name" value="MITOGEN-ACTIVATED PROTEIN KINASE KINASE KINASE 20-RELATED"/>
    <property type="match status" value="1"/>
</dbReference>
<dbReference type="InterPro" id="IPR008271">
    <property type="entry name" value="Ser/Thr_kinase_AS"/>
</dbReference>
<feature type="transmembrane region" description="Helical" evidence="10">
    <location>
        <begin position="413"/>
        <end position="435"/>
    </location>
</feature>
<keyword evidence="10" id="KW-0472">Membrane</keyword>
<name>A0A543PKC6_9MICO</name>
<dbReference type="PANTHER" id="PTHR43289:SF6">
    <property type="entry name" value="SERINE_THREONINE-PROTEIN KINASE NEKL-3"/>
    <property type="match status" value="1"/>
</dbReference>
<evidence type="ECO:0000313" key="12">
    <source>
        <dbReference type="EMBL" id="TQN44504.1"/>
    </source>
</evidence>
<dbReference type="GO" id="GO:0004674">
    <property type="term" value="F:protein serine/threonine kinase activity"/>
    <property type="evidence" value="ECO:0007669"/>
    <property type="project" value="UniProtKB-KW"/>
</dbReference>
<evidence type="ECO:0000259" key="11">
    <source>
        <dbReference type="PROSITE" id="PS50011"/>
    </source>
</evidence>
<dbReference type="Gene3D" id="3.30.200.20">
    <property type="entry name" value="Phosphorylase Kinase, domain 1"/>
    <property type="match status" value="1"/>
</dbReference>
<dbReference type="GO" id="GO:0005524">
    <property type="term" value="F:ATP binding"/>
    <property type="evidence" value="ECO:0007669"/>
    <property type="project" value="UniProtKB-KW"/>
</dbReference>
<keyword evidence="6" id="KW-0067">ATP-binding</keyword>
<evidence type="ECO:0000256" key="5">
    <source>
        <dbReference type="ARBA" id="ARBA00022777"/>
    </source>
</evidence>
<dbReference type="EMBL" id="VFQF01000003">
    <property type="protein sequence ID" value="TQN44504.1"/>
    <property type="molecule type" value="Genomic_DNA"/>
</dbReference>
<feature type="region of interest" description="Disordered" evidence="9">
    <location>
        <begin position="434"/>
        <end position="516"/>
    </location>
</feature>
<comment type="catalytic activity">
    <reaction evidence="8">
        <text>L-seryl-[protein] + ATP = O-phospho-L-seryl-[protein] + ADP + H(+)</text>
        <dbReference type="Rhea" id="RHEA:17989"/>
        <dbReference type="Rhea" id="RHEA-COMP:9863"/>
        <dbReference type="Rhea" id="RHEA-COMP:11604"/>
        <dbReference type="ChEBI" id="CHEBI:15378"/>
        <dbReference type="ChEBI" id="CHEBI:29999"/>
        <dbReference type="ChEBI" id="CHEBI:30616"/>
        <dbReference type="ChEBI" id="CHEBI:83421"/>
        <dbReference type="ChEBI" id="CHEBI:456216"/>
        <dbReference type="EC" id="2.7.11.1"/>
    </reaction>
</comment>
<evidence type="ECO:0000256" key="8">
    <source>
        <dbReference type="ARBA" id="ARBA00048679"/>
    </source>
</evidence>
<gene>
    <name evidence="12" type="ORF">FHX52_3719</name>
</gene>
<dbReference type="InterPro" id="IPR011009">
    <property type="entry name" value="Kinase-like_dom_sf"/>
</dbReference>
<sequence>MTGPMTSATSATSAPSVLVPGDVLGGRYLLTAPIAAGGMGDVWEATDEVLARDVAVKVMRADGVDDDAFTARFRDEARNAAGLHHPHIASVFDYGEQDERAWIVMELVPGHTVSDLIRERGALPADEVRRILGQSALALAAAHAAGVVHRDVKPSNIIVTPDGRAKLTDFGISRADDSPGHTLVGEVLGTPDYLSPEQALGHAATGASDLYALGVVAHELLTGTKPFDRGAPVATARAHVVDEPPPLPDSVPDDLRELVAACLLKDPEQRPADAHAVGLALLGVPAVDPFGMPSAPLDETAALPPVAESGAVLAAAADEPATAPAATADEPTGAMDWTWDDPEPPVVAPTGIEATAIEPAAVDLTAVEPTAIAPTATRRLPSPVPAPADGGGPGSRATRHTAAERARPDRRRIALVAAAAAVVIGGGAMALGSAVDDGSTSTARPAASTTPAASATTPAPTSSGASPTSATSTSTTKSSTRAAASTAPAQVAPAPPPSAQKAGKGKGHGKGKGNGR</sequence>
<proteinExistence type="predicted"/>
<dbReference type="PROSITE" id="PS00108">
    <property type="entry name" value="PROTEIN_KINASE_ST"/>
    <property type="match status" value="1"/>
</dbReference>
<dbReference type="FunFam" id="1.10.510.10:FF:000021">
    <property type="entry name" value="Serine/threonine protein kinase"/>
    <property type="match status" value="1"/>
</dbReference>
<feature type="domain" description="Protein kinase" evidence="11">
    <location>
        <begin position="28"/>
        <end position="282"/>
    </location>
</feature>
<dbReference type="AlphaFoldDB" id="A0A543PKC6"/>
<keyword evidence="10" id="KW-1133">Transmembrane helix</keyword>
<keyword evidence="5 12" id="KW-0418">Kinase</keyword>
<keyword evidence="4" id="KW-0547">Nucleotide-binding</keyword>
<dbReference type="SMART" id="SM00220">
    <property type="entry name" value="S_TKc"/>
    <property type="match status" value="1"/>
</dbReference>